<dbReference type="GO" id="GO:0030163">
    <property type="term" value="P:protein catabolic process"/>
    <property type="evidence" value="ECO:0007669"/>
    <property type="project" value="TreeGrafter"/>
</dbReference>
<dbReference type="Gene3D" id="3.60.110.10">
    <property type="entry name" value="Carbon-nitrogen hydrolase"/>
    <property type="match status" value="1"/>
</dbReference>
<feature type="compositionally biased region" description="Low complexity" evidence="1">
    <location>
        <begin position="276"/>
        <end position="286"/>
    </location>
</feature>
<dbReference type="PANTHER" id="PTHR11750">
    <property type="entry name" value="PROTEIN N-TERMINAL AMIDASE"/>
    <property type="match status" value="1"/>
</dbReference>
<dbReference type="EMBL" id="MU858149">
    <property type="protein sequence ID" value="KAK4211420.1"/>
    <property type="molecule type" value="Genomic_DNA"/>
</dbReference>
<sequence length="827" mass="91207">MSHKRKTGYNFKSLEEIKPYLEPSGSGITSLWARTTALKYDCTVAVGYPEKAHNARQATEERYNSLIMVNGDGETVGNYRKSFLYYTDATWAQEGGGFFSGQVEELGQVAAGICMDINPYRFEAPWHAFEFAFHILEVKANLVIVSMAWLTREDSSTFTPFPHEPDMETMTYWVQRLEPVIRSEIEDEIIVVFANRCGIEDDVVYAGTSAVVGVKNGEVSVYGLLGRGVKELLIVNTDLPPFAKLVNRPEATPTTATSAGDVLSPGPGAQYERDLSSAIPVPSARIPSPPPTRTVRSRSKSVQRDQPERGSLRRRVSPSPSPDQERRPVTVTSEPNMTPACEPSSSTRDQSIPESEEASSYKGCEGGCGGCDEHITEGNNDDLKTPICPSPIPMVLRPKLAISTGPESLPPLGIKLPPQGMEPGNFFTSRDLCTPPITPFDDFPMSTTRYHWNHPPTSAFPASATMHTPEEPVWPVFNGSNKIDFSRTPSRAPPSRPASRAEHRPESRSANRPSRPASRAREAKTTNVQLAEPREEHNEMIEVVRPPERPASTKSRNVSPVRELTSPISTSSHRSFRSDPGRHLKRTKSTENVRNSSIVDLASTRSRKAGRQDLLRRIEQIRFETATLNKEDIDTINSIPIAASPSVFDTSFVAKSGSKPAPPLRSRTEDLVPERIDAQPVAVKNLKRSKSVSYAIPLHQYQGPEIPKAYRAASRGRKPTATKRPIERSADLIDIISPLEDTRSLKSQAGLTMGHNSIHPDIQALMMTEDEAFGYAPVPRPASRADSRGRRGPARTRRTSSATRRRTHSTERGAIVSPQDLISPISV</sequence>
<dbReference type="InterPro" id="IPR003010">
    <property type="entry name" value="C-N_Hydrolase"/>
</dbReference>
<gene>
    <name evidence="3" type="ORF">QBC37DRAFT_12710</name>
</gene>
<feature type="compositionally biased region" description="Polar residues" evidence="1">
    <location>
        <begin position="343"/>
        <end position="353"/>
    </location>
</feature>
<feature type="compositionally biased region" description="Basic and acidic residues" evidence="1">
    <location>
        <begin position="302"/>
        <end position="311"/>
    </location>
</feature>
<reference evidence="3" key="1">
    <citation type="journal article" date="2023" name="Mol. Phylogenet. Evol.">
        <title>Genome-scale phylogeny and comparative genomics of the fungal order Sordariales.</title>
        <authorList>
            <person name="Hensen N."/>
            <person name="Bonometti L."/>
            <person name="Westerberg I."/>
            <person name="Brannstrom I.O."/>
            <person name="Guillou S."/>
            <person name="Cros-Aarteil S."/>
            <person name="Calhoun S."/>
            <person name="Haridas S."/>
            <person name="Kuo A."/>
            <person name="Mondo S."/>
            <person name="Pangilinan J."/>
            <person name="Riley R."/>
            <person name="LaButti K."/>
            <person name="Andreopoulos B."/>
            <person name="Lipzen A."/>
            <person name="Chen C."/>
            <person name="Yan M."/>
            <person name="Daum C."/>
            <person name="Ng V."/>
            <person name="Clum A."/>
            <person name="Steindorff A."/>
            <person name="Ohm R.A."/>
            <person name="Martin F."/>
            <person name="Silar P."/>
            <person name="Natvig D.O."/>
            <person name="Lalanne C."/>
            <person name="Gautier V."/>
            <person name="Ament-Velasquez S.L."/>
            <person name="Kruys A."/>
            <person name="Hutchinson M.I."/>
            <person name="Powell A.J."/>
            <person name="Barry K."/>
            <person name="Miller A.N."/>
            <person name="Grigoriev I.V."/>
            <person name="Debuchy R."/>
            <person name="Gladieux P."/>
            <person name="Hiltunen Thoren M."/>
            <person name="Johannesson H."/>
        </authorList>
    </citation>
    <scope>NUCLEOTIDE SEQUENCE</scope>
    <source>
        <strain evidence="3">PSN293</strain>
    </source>
</reference>
<feature type="compositionally biased region" description="Basic residues" evidence="1">
    <location>
        <begin position="790"/>
        <end position="807"/>
    </location>
</feature>
<keyword evidence="4" id="KW-1185">Reference proteome</keyword>
<evidence type="ECO:0000313" key="4">
    <source>
        <dbReference type="Proteomes" id="UP001301769"/>
    </source>
</evidence>
<dbReference type="InterPro" id="IPR039703">
    <property type="entry name" value="Nta1"/>
</dbReference>
<feature type="compositionally biased region" description="Basic and acidic residues" evidence="1">
    <location>
        <begin position="532"/>
        <end position="548"/>
    </location>
</feature>
<dbReference type="PANTHER" id="PTHR11750:SF26">
    <property type="entry name" value="PROTEIN N-TERMINAL AMIDASE"/>
    <property type="match status" value="1"/>
</dbReference>
<feature type="region of interest" description="Disordered" evidence="1">
    <location>
        <begin position="252"/>
        <end position="364"/>
    </location>
</feature>
<evidence type="ECO:0000259" key="2">
    <source>
        <dbReference type="PROSITE" id="PS50263"/>
    </source>
</evidence>
<dbReference type="SUPFAM" id="SSF56317">
    <property type="entry name" value="Carbon-nitrogen hydrolase"/>
    <property type="match status" value="1"/>
</dbReference>
<feature type="compositionally biased region" description="Basic and acidic residues" evidence="1">
    <location>
        <begin position="499"/>
        <end position="509"/>
    </location>
</feature>
<dbReference type="PROSITE" id="PS50263">
    <property type="entry name" value="CN_HYDROLASE"/>
    <property type="match status" value="1"/>
</dbReference>
<name>A0AAN7B7Z0_9PEZI</name>
<dbReference type="InterPro" id="IPR036526">
    <property type="entry name" value="C-N_Hydrolase_sf"/>
</dbReference>
<evidence type="ECO:0000313" key="3">
    <source>
        <dbReference type="EMBL" id="KAK4211420.1"/>
    </source>
</evidence>
<protein>
    <recommendedName>
        <fullName evidence="2">CN hydrolase domain-containing protein</fullName>
    </recommendedName>
</protein>
<comment type="caution">
    <text evidence="3">The sequence shown here is derived from an EMBL/GenBank/DDBJ whole genome shotgun (WGS) entry which is preliminary data.</text>
</comment>
<accession>A0AAN7B7Z0</accession>
<dbReference type="Proteomes" id="UP001301769">
    <property type="component" value="Unassembled WGS sequence"/>
</dbReference>
<feature type="region of interest" description="Disordered" evidence="1">
    <location>
        <begin position="473"/>
        <end position="597"/>
    </location>
</feature>
<dbReference type="GO" id="GO:0008418">
    <property type="term" value="F:protein-N-terminal asparagine amidohydrolase activity"/>
    <property type="evidence" value="ECO:0007669"/>
    <property type="project" value="InterPro"/>
</dbReference>
<evidence type="ECO:0000256" key="1">
    <source>
        <dbReference type="SAM" id="MobiDB-lite"/>
    </source>
</evidence>
<organism evidence="3 4">
    <name type="scientific">Rhypophila decipiens</name>
    <dbReference type="NCBI Taxonomy" id="261697"/>
    <lineage>
        <taxon>Eukaryota</taxon>
        <taxon>Fungi</taxon>
        <taxon>Dikarya</taxon>
        <taxon>Ascomycota</taxon>
        <taxon>Pezizomycotina</taxon>
        <taxon>Sordariomycetes</taxon>
        <taxon>Sordariomycetidae</taxon>
        <taxon>Sordariales</taxon>
        <taxon>Naviculisporaceae</taxon>
        <taxon>Rhypophila</taxon>
    </lineage>
</organism>
<proteinExistence type="predicted"/>
<dbReference type="AlphaFoldDB" id="A0AAN7B7Z0"/>
<feature type="domain" description="CN hydrolase" evidence="2">
    <location>
        <begin position="1"/>
        <end position="241"/>
    </location>
</feature>
<dbReference type="Pfam" id="PF00795">
    <property type="entry name" value="CN_hydrolase"/>
    <property type="match status" value="1"/>
</dbReference>
<dbReference type="GO" id="GO:0070773">
    <property type="term" value="F:protein-N-terminal glutamine amidohydrolase activity"/>
    <property type="evidence" value="ECO:0007669"/>
    <property type="project" value="InterPro"/>
</dbReference>
<reference evidence="3" key="2">
    <citation type="submission" date="2023-05" db="EMBL/GenBank/DDBJ databases">
        <authorList>
            <consortium name="Lawrence Berkeley National Laboratory"/>
            <person name="Steindorff A."/>
            <person name="Hensen N."/>
            <person name="Bonometti L."/>
            <person name="Westerberg I."/>
            <person name="Brannstrom I.O."/>
            <person name="Guillou S."/>
            <person name="Cros-Aarteil S."/>
            <person name="Calhoun S."/>
            <person name="Haridas S."/>
            <person name="Kuo A."/>
            <person name="Mondo S."/>
            <person name="Pangilinan J."/>
            <person name="Riley R."/>
            <person name="Labutti K."/>
            <person name="Andreopoulos B."/>
            <person name="Lipzen A."/>
            <person name="Chen C."/>
            <person name="Yanf M."/>
            <person name="Daum C."/>
            <person name="Ng V."/>
            <person name="Clum A."/>
            <person name="Ohm R."/>
            <person name="Martin F."/>
            <person name="Silar P."/>
            <person name="Natvig D."/>
            <person name="Lalanne C."/>
            <person name="Gautier V."/>
            <person name="Ament-Velasquez S.L."/>
            <person name="Kruys A."/>
            <person name="Hutchinson M.I."/>
            <person name="Powell A.J."/>
            <person name="Barry K."/>
            <person name="Miller A.N."/>
            <person name="Grigoriev I.V."/>
            <person name="Debuchy R."/>
            <person name="Gladieux P."/>
            <person name="Thoren M.H."/>
            <person name="Johannesson H."/>
        </authorList>
    </citation>
    <scope>NUCLEOTIDE SEQUENCE</scope>
    <source>
        <strain evidence="3">PSN293</strain>
    </source>
</reference>
<feature type="region of interest" description="Disordered" evidence="1">
    <location>
        <begin position="775"/>
        <end position="827"/>
    </location>
</feature>